<dbReference type="InterPro" id="IPR000014">
    <property type="entry name" value="PAS"/>
</dbReference>
<reference evidence="5 6" key="1">
    <citation type="submission" date="2019-07" db="EMBL/GenBank/DDBJ databases">
        <title>Cryptosporangium phraense sp. nov., isolated from plant litter.</title>
        <authorList>
            <person name="Suriyachadkun C."/>
        </authorList>
    </citation>
    <scope>NUCLEOTIDE SEQUENCE [LARGE SCALE GENOMIC DNA]</scope>
    <source>
        <strain evidence="5 6">A-T 5661</strain>
    </source>
</reference>
<feature type="coiled-coil region" evidence="2">
    <location>
        <begin position="431"/>
        <end position="465"/>
    </location>
</feature>
<dbReference type="Proteomes" id="UP000317982">
    <property type="component" value="Unassembled WGS sequence"/>
</dbReference>
<dbReference type="Gene3D" id="2.10.70.100">
    <property type="match status" value="1"/>
</dbReference>
<feature type="transmembrane region" description="Helical" evidence="3">
    <location>
        <begin position="72"/>
        <end position="88"/>
    </location>
</feature>
<dbReference type="InterPro" id="IPR001932">
    <property type="entry name" value="PPM-type_phosphatase-like_dom"/>
</dbReference>
<accession>A0A545ASZ5</accession>
<proteinExistence type="predicted"/>
<dbReference type="AlphaFoldDB" id="A0A545ASZ5"/>
<dbReference type="InterPro" id="IPR035965">
    <property type="entry name" value="PAS-like_dom_sf"/>
</dbReference>
<dbReference type="CDD" id="cd00130">
    <property type="entry name" value="PAS"/>
    <property type="match status" value="1"/>
</dbReference>
<dbReference type="InterPro" id="IPR052016">
    <property type="entry name" value="Bact_Sigma-Reg"/>
</dbReference>
<dbReference type="InParanoid" id="A0A545ASZ5"/>
<dbReference type="Gene3D" id="3.30.450.20">
    <property type="entry name" value="PAS domain"/>
    <property type="match status" value="2"/>
</dbReference>
<dbReference type="SMART" id="SM00331">
    <property type="entry name" value="PP2C_SIG"/>
    <property type="match status" value="1"/>
</dbReference>
<evidence type="ECO:0000256" key="2">
    <source>
        <dbReference type="SAM" id="Coils"/>
    </source>
</evidence>
<dbReference type="EMBL" id="VIRS01000008">
    <property type="protein sequence ID" value="TQS44460.1"/>
    <property type="molecule type" value="Genomic_DNA"/>
</dbReference>
<evidence type="ECO:0000313" key="6">
    <source>
        <dbReference type="Proteomes" id="UP000317982"/>
    </source>
</evidence>
<dbReference type="PANTHER" id="PTHR43156">
    <property type="entry name" value="STAGE II SPORULATION PROTEIN E-RELATED"/>
    <property type="match status" value="1"/>
</dbReference>
<dbReference type="NCBIfam" id="TIGR00229">
    <property type="entry name" value="sensory_box"/>
    <property type="match status" value="1"/>
</dbReference>
<dbReference type="InterPro" id="IPR013655">
    <property type="entry name" value="PAS_fold_3"/>
</dbReference>
<keyword evidence="3" id="KW-0812">Transmembrane</keyword>
<dbReference type="PROSITE" id="PS50113">
    <property type="entry name" value="PAC"/>
    <property type="match status" value="1"/>
</dbReference>
<dbReference type="GO" id="GO:0016791">
    <property type="term" value="F:phosphatase activity"/>
    <property type="evidence" value="ECO:0007669"/>
    <property type="project" value="TreeGrafter"/>
</dbReference>
<dbReference type="Pfam" id="PF07228">
    <property type="entry name" value="SpoIIE"/>
    <property type="match status" value="1"/>
</dbReference>
<organism evidence="5 6">
    <name type="scientific">Cryptosporangium phraense</name>
    <dbReference type="NCBI Taxonomy" id="2593070"/>
    <lineage>
        <taxon>Bacteria</taxon>
        <taxon>Bacillati</taxon>
        <taxon>Actinomycetota</taxon>
        <taxon>Actinomycetes</taxon>
        <taxon>Cryptosporangiales</taxon>
        <taxon>Cryptosporangiaceae</taxon>
        <taxon>Cryptosporangium</taxon>
    </lineage>
</organism>
<dbReference type="Pfam" id="PF08448">
    <property type="entry name" value="PAS_4"/>
    <property type="match status" value="1"/>
</dbReference>
<keyword evidence="2" id="KW-0175">Coiled coil</keyword>
<dbReference type="PANTHER" id="PTHR43156:SF2">
    <property type="entry name" value="STAGE II SPORULATION PROTEIN E"/>
    <property type="match status" value="1"/>
</dbReference>
<keyword evidence="3" id="KW-0472">Membrane</keyword>
<keyword evidence="3" id="KW-1133">Transmembrane helix</keyword>
<dbReference type="InterPro" id="IPR036457">
    <property type="entry name" value="PPM-type-like_dom_sf"/>
</dbReference>
<feature type="transmembrane region" description="Helical" evidence="3">
    <location>
        <begin position="20"/>
        <end position="41"/>
    </location>
</feature>
<evidence type="ECO:0000313" key="5">
    <source>
        <dbReference type="EMBL" id="TQS44460.1"/>
    </source>
</evidence>
<dbReference type="Gene3D" id="3.60.40.10">
    <property type="entry name" value="PPM-type phosphatase domain"/>
    <property type="match status" value="1"/>
</dbReference>
<keyword evidence="1" id="KW-0378">Hydrolase</keyword>
<name>A0A545ASZ5_9ACTN</name>
<dbReference type="RefSeq" id="WP_142704944.1">
    <property type="nucleotide sequence ID" value="NZ_VIRS01000008.1"/>
</dbReference>
<feature type="domain" description="PAC" evidence="4">
    <location>
        <begin position="340"/>
        <end position="398"/>
    </location>
</feature>
<dbReference type="SUPFAM" id="SSF55785">
    <property type="entry name" value="PYP-like sensor domain (PAS domain)"/>
    <property type="match status" value="2"/>
</dbReference>
<sequence length="693" mass="73858">MKLARRTLLRRTLQGRRRVWIAGPGRWLAGALLPLGPALIIATTPTVQVIPGFLFLIAVVGATVVAGRGPGMLAAFVATGGLLAAVAWPRQALPPDQARGWLWAAIFLGLTALSVVWVDNLLSDAARRATAVLDPLVEAAPVGIALFDRDLRFVRVNAAMARLSRTTPAAHLGRTLPEVVPDVPDSLITQLRAVLSGGGVLRQQVMPITTPPGTTTHLVVDAFPVRFSGGPSSPITGVGAVIADVTERYRLEQLERETEQLGATARLSHRLLESQRIAQLAGFEVSVTGERTIWSAELCALMQRTTPPATRTEQLAHIHPDEVERLQAVQQRAIETGSPFTVETRMIRTDGEVREMLVHGEVVRAGDDPDDTDAEVVGLWGVVQDVTDVKAAKGELVATQGRLHTAEGRLVTAQGQLVTTQGQLSTAHGQLVTARGELVAAKQDVAEARAEVQAERRVLELFQRAMLPATLPDVPGGALSADYLAVADRIDVGGDWYDAFGLPDGRIGLSIGDVIGHDQQAAAIMGQIRAVARAYTLEQPEPGDVLTRLNRLLITGYPIGTLVSSVVGLYDPATGELSWANAGHPYPLVSADDVTVLQSAEPILGATISRVYPTRTLRIPGGGTLLCYTDGLIERRASDLDLGMEKLSTVLAGVTAQPVSAQDVVDRVTAGMIADEPLEDDVCVLALRRHHVG</sequence>
<keyword evidence="6" id="KW-1185">Reference proteome</keyword>
<dbReference type="InterPro" id="IPR000700">
    <property type="entry name" value="PAS-assoc_C"/>
</dbReference>
<evidence type="ECO:0000256" key="3">
    <source>
        <dbReference type="SAM" id="Phobius"/>
    </source>
</evidence>
<comment type="caution">
    <text evidence="5">The sequence shown here is derived from an EMBL/GenBank/DDBJ whole genome shotgun (WGS) entry which is preliminary data.</text>
</comment>
<evidence type="ECO:0000259" key="4">
    <source>
        <dbReference type="PROSITE" id="PS50113"/>
    </source>
</evidence>
<evidence type="ECO:0000256" key="1">
    <source>
        <dbReference type="ARBA" id="ARBA00022801"/>
    </source>
</evidence>
<gene>
    <name evidence="5" type="ORF">FL583_13410</name>
</gene>
<dbReference type="OrthoDB" id="118142at2"/>
<feature type="transmembrane region" description="Helical" evidence="3">
    <location>
        <begin position="100"/>
        <end position="118"/>
    </location>
</feature>
<dbReference type="Pfam" id="PF08447">
    <property type="entry name" value="PAS_3"/>
    <property type="match status" value="1"/>
</dbReference>
<dbReference type="InterPro" id="IPR013656">
    <property type="entry name" value="PAS_4"/>
</dbReference>
<protein>
    <submittedName>
        <fullName evidence="5">SpoIIE family protein phosphatase</fullName>
    </submittedName>
</protein>